<accession>A0A7Y4EG51</accession>
<protein>
    <submittedName>
        <fullName evidence="1">Uncharacterized protein</fullName>
    </submittedName>
</protein>
<sequence length="118" mass="12853">MNDDMWIHAGSSKTTDAKDKEPVVMHAPAGNMFWADDQSGQNLDIQFAVNGKKSPSLPKEFTPRATLIPNTVDETCNSLELYLNGQSHTLVERVPTEAITAPGDLRAAIMTCPVKSKP</sequence>
<gene>
    <name evidence="1" type="ORF">F0225_19410</name>
</gene>
<feature type="non-terminal residue" evidence="1">
    <location>
        <position position="118"/>
    </location>
</feature>
<organism evidence="1 2">
    <name type="scientific">Vibrio pectenicida</name>
    <dbReference type="NCBI Taxonomy" id="62763"/>
    <lineage>
        <taxon>Bacteria</taxon>
        <taxon>Pseudomonadati</taxon>
        <taxon>Pseudomonadota</taxon>
        <taxon>Gammaproteobacteria</taxon>
        <taxon>Vibrionales</taxon>
        <taxon>Vibrionaceae</taxon>
        <taxon>Vibrio</taxon>
    </lineage>
</organism>
<dbReference type="AlphaFoldDB" id="A0A7Y4EG51"/>
<comment type="caution">
    <text evidence="1">The sequence shown here is derived from an EMBL/GenBank/DDBJ whole genome shotgun (WGS) entry which is preliminary data.</text>
</comment>
<dbReference type="Proteomes" id="UP000565719">
    <property type="component" value="Unassembled WGS sequence"/>
</dbReference>
<evidence type="ECO:0000313" key="2">
    <source>
        <dbReference type="Proteomes" id="UP000565719"/>
    </source>
</evidence>
<reference evidence="1 2" key="1">
    <citation type="submission" date="2019-09" db="EMBL/GenBank/DDBJ databases">
        <title>Draft genome sequencing and comparative genomics of hatchery-associated Vibrios.</title>
        <authorList>
            <person name="Kehlet-Delgado H."/>
            <person name="Mueller R.S."/>
        </authorList>
    </citation>
    <scope>NUCLEOTIDE SEQUENCE [LARGE SCALE GENOMIC DNA]</scope>
    <source>
        <strain evidence="1 2">99-46-Y</strain>
    </source>
</reference>
<name>A0A7Y4EG51_9VIBR</name>
<proteinExistence type="predicted"/>
<evidence type="ECO:0000313" key="1">
    <source>
        <dbReference type="EMBL" id="NOH73474.1"/>
    </source>
</evidence>
<dbReference type="EMBL" id="VTXC01000133">
    <property type="protein sequence ID" value="NOH73474.1"/>
    <property type="molecule type" value="Genomic_DNA"/>
</dbReference>